<dbReference type="PANTHER" id="PTHR24205">
    <property type="entry name" value="FOUR AND A HALF LIM DOMAINS PROTEIN"/>
    <property type="match status" value="1"/>
</dbReference>
<dbReference type="GO" id="GO:0046872">
    <property type="term" value="F:metal ion binding"/>
    <property type="evidence" value="ECO:0007669"/>
    <property type="project" value="UniProtKB-KW"/>
</dbReference>
<feature type="compositionally biased region" description="Low complexity" evidence="10">
    <location>
        <begin position="72"/>
        <end position="90"/>
    </location>
</feature>
<keyword evidence="8 9" id="KW-0440">LIM domain</keyword>
<sequence length="661" mass="71434">MYTNYSQQLPYQSYQNPSELYHSQTGYGLPIPGVEAVPPPTPKVDYEAPVFQTFQERKRAKEMALRAKVGEASSPSTHTSSASPAPTTYSRGPPQQPPLQSHRSPSPISPSPSTLAMMGQPSPVGGPPAPPSRSRSPLPSPISQNGSPAPGTPAQHISTRPLPSPRALPSFPPISPGAMPNRLDTASPHTPRRTDMPPPPVPSPIDTNLERSDTVSSVRSLDRSGFSSSPIKRSLPKPPVGVNNSKSLDRGIPSTAGISMGDGFRKSMNRKQPPVVEEGNESPLVNGMNGMSIGSNRSISPTPLPSVRTPSPSSSITPPVIITPDSSFDDRAPAKFTPLPAINLPDSETSSAATTDDEAEPQDISQVTPKAKKTTKEPSSPGIQFSGLPVISVSTSDTADEPSQGREISFAVPTINFDDGLPSINIPPVTTPSSNAPPASSQKQHRIQPDGSAFLCSGCNNAIIGRIVNAMNQRWHPQCFMCAECGELLEHVSSYEWEGKAYCHLDFHDKFAHKCHHCQTPIVDARFVTLNDEILGQRYYHELHFFCSECGDPFLDPSKSSAPGTEKIRQNDEDDEDNETSAFVIQKGHPYCERCHLRLHKPKCKACTKPIPDLAINAMGAKWHQECFVCAQCHDPFANNLFFPQDGKAYCTSCYESIIAS</sequence>
<organism evidence="12 13">
    <name type="scientific">Kwoniella dendrophila CBS 6074</name>
    <dbReference type="NCBI Taxonomy" id="1295534"/>
    <lineage>
        <taxon>Eukaryota</taxon>
        <taxon>Fungi</taxon>
        <taxon>Dikarya</taxon>
        <taxon>Basidiomycota</taxon>
        <taxon>Agaricomycotina</taxon>
        <taxon>Tremellomycetes</taxon>
        <taxon>Tremellales</taxon>
        <taxon>Cryptococcaceae</taxon>
        <taxon>Kwoniella</taxon>
    </lineage>
</organism>
<proteinExistence type="predicted"/>
<feature type="compositionally biased region" description="Low complexity" evidence="10">
    <location>
        <begin position="132"/>
        <end position="143"/>
    </location>
</feature>
<keyword evidence="13" id="KW-1185">Reference proteome</keyword>
<dbReference type="Gene3D" id="2.10.110.10">
    <property type="entry name" value="Cysteine Rich Protein"/>
    <property type="match status" value="3"/>
</dbReference>
<dbReference type="GO" id="GO:0005737">
    <property type="term" value="C:cytoplasm"/>
    <property type="evidence" value="ECO:0007669"/>
    <property type="project" value="UniProtKB-SubCell"/>
</dbReference>
<evidence type="ECO:0000256" key="3">
    <source>
        <dbReference type="ARBA" id="ARBA00022490"/>
    </source>
</evidence>
<reference evidence="12 13" key="1">
    <citation type="submission" date="2024-01" db="EMBL/GenBank/DDBJ databases">
        <title>Comparative genomics of Cryptococcus and Kwoniella reveals pathogenesis evolution and contrasting modes of karyotype evolution via chromosome fusion or intercentromeric recombination.</title>
        <authorList>
            <person name="Coelho M.A."/>
            <person name="David-Palma M."/>
            <person name="Shea T."/>
            <person name="Bowers K."/>
            <person name="McGinley-Smith S."/>
            <person name="Mohammad A.W."/>
            <person name="Gnirke A."/>
            <person name="Yurkov A.M."/>
            <person name="Nowrousian M."/>
            <person name="Sun S."/>
            <person name="Cuomo C.A."/>
            <person name="Heitman J."/>
        </authorList>
    </citation>
    <scope>NUCLEOTIDE SEQUENCE [LARGE SCALE GENOMIC DNA]</scope>
    <source>
        <strain evidence="12 13">CBS 6074</strain>
    </source>
</reference>
<feature type="compositionally biased region" description="Polar residues" evidence="10">
    <location>
        <begin position="214"/>
        <end position="231"/>
    </location>
</feature>
<comment type="subcellular location">
    <subcellularLocation>
        <location evidence="1">Cell junction</location>
    </subcellularLocation>
    <subcellularLocation>
        <location evidence="2">Cytoplasm</location>
    </subcellularLocation>
</comment>
<dbReference type="PROSITE" id="PS00478">
    <property type="entry name" value="LIM_DOMAIN_1"/>
    <property type="match status" value="2"/>
</dbReference>
<evidence type="ECO:0000256" key="2">
    <source>
        <dbReference type="ARBA" id="ARBA00004496"/>
    </source>
</evidence>
<evidence type="ECO:0000256" key="6">
    <source>
        <dbReference type="ARBA" id="ARBA00022833"/>
    </source>
</evidence>
<dbReference type="PROSITE" id="PS50023">
    <property type="entry name" value="LIM_DOMAIN_2"/>
    <property type="match status" value="2"/>
</dbReference>
<protein>
    <recommendedName>
        <fullName evidence="11">LIM zinc-binding domain-containing protein</fullName>
    </recommendedName>
</protein>
<feature type="domain" description="LIM zinc-binding" evidence="11">
    <location>
        <begin position="454"/>
        <end position="513"/>
    </location>
</feature>
<evidence type="ECO:0000256" key="1">
    <source>
        <dbReference type="ARBA" id="ARBA00004282"/>
    </source>
</evidence>
<evidence type="ECO:0000256" key="5">
    <source>
        <dbReference type="ARBA" id="ARBA00022737"/>
    </source>
</evidence>
<feature type="compositionally biased region" description="Basic and acidic residues" evidence="10">
    <location>
        <begin position="57"/>
        <end position="69"/>
    </location>
</feature>
<evidence type="ECO:0000313" key="13">
    <source>
        <dbReference type="Proteomes" id="UP001355207"/>
    </source>
</evidence>
<keyword evidence="6 9" id="KW-0862">Zinc</keyword>
<name>A0AAX4JSU8_9TREE</name>
<feature type="compositionally biased region" description="Pro residues" evidence="10">
    <location>
        <begin position="162"/>
        <end position="175"/>
    </location>
</feature>
<dbReference type="SUPFAM" id="SSF57716">
    <property type="entry name" value="Glucocorticoid receptor-like (DNA-binding domain)"/>
    <property type="match status" value="4"/>
</dbReference>
<feature type="compositionally biased region" description="Polar residues" evidence="10">
    <location>
        <begin position="1"/>
        <end position="26"/>
    </location>
</feature>
<keyword evidence="5" id="KW-0677">Repeat</keyword>
<evidence type="ECO:0000256" key="8">
    <source>
        <dbReference type="ARBA" id="ARBA00023038"/>
    </source>
</evidence>
<feature type="region of interest" description="Disordered" evidence="10">
    <location>
        <begin position="559"/>
        <end position="579"/>
    </location>
</feature>
<dbReference type="SMART" id="SM00132">
    <property type="entry name" value="LIM"/>
    <property type="match status" value="3"/>
</dbReference>
<feature type="region of interest" description="Disordered" evidence="10">
    <location>
        <begin position="421"/>
        <end position="444"/>
    </location>
</feature>
<dbReference type="FunFam" id="2.10.110.10:FF:000008">
    <property type="entry name" value="Paxillin isoform 1"/>
    <property type="match status" value="1"/>
</dbReference>
<dbReference type="EMBL" id="CP144100">
    <property type="protein sequence ID" value="WWC87575.1"/>
    <property type="molecule type" value="Genomic_DNA"/>
</dbReference>
<dbReference type="Pfam" id="PF00412">
    <property type="entry name" value="LIM"/>
    <property type="match status" value="2"/>
</dbReference>
<feature type="compositionally biased region" description="Low complexity" evidence="10">
    <location>
        <begin position="305"/>
        <end position="326"/>
    </location>
</feature>
<evidence type="ECO:0000256" key="10">
    <source>
        <dbReference type="SAM" id="MobiDB-lite"/>
    </source>
</evidence>
<dbReference type="GO" id="GO:0030695">
    <property type="term" value="F:GTPase regulator activity"/>
    <property type="evidence" value="ECO:0007669"/>
    <property type="project" value="UniProtKB-ARBA"/>
</dbReference>
<feature type="domain" description="LIM zinc-binding" evidence="11">
    <location>
        <begin position="602"/>
        <end position="661"/>
    </location>
</feature>
<dbReference type="GeneID" id="91093137"/>
<keyword evidence="3" id="KW-0963">Cytoplasm</keyword>
<dbReference type="GO" id="GO:0005634">
    <property type="term" value="C:nucleus"/>
    <property type="evidence" value="ECO:0007669"/>
    <property type="project" value="TreeGrafter"/>
</dbReference>
<dbReference type="GO" id="GO:0003712">
    <property type="term" value="F:transcription coregulator activity"/>
    <property type="evidence" value="ECO:0007669"/>
    <property type="project" value="TreeGrafter"/>
</dbReference>
<keyword evidence="7" id="KW-0965">Cell junction</keyword>
<evidence type="ECO:0000259" key="11">
    <source>
        <dbReference type="PROSITE" id="PS50023"/>
    </source>
</evidence>
<dbReference type="FunFam" id="2.10.110.10:FF:000135">
    <property type="entry name" value="LIM domain-containing protein, putative"/>
    <property type="match status" value="1"/>
</dbReference>
<feature type="region of interest" description="Disordered" evidence="10">
    <location>
        <begin position="57"/>
        <end position="405"/>
    </location>
</feature>
<keyword evidence="4 9" id="KW-0479">Metal-binding</keyword>
<accession>A0AAX4JSU8</accession>
<feature type="region of interest" description="Disordered" evidence="10">
    <location>
        <begin position="1"/>
        <end position="45"/>
    </location>
</feature>
<dbReference type="AlphaFoldDB" id="A0AAX4JSU8"/>
<evidence type="ECO:0000256" key="9">
    <source>
        <dbReference type="PROSITE-ProRule" id="PRU00125"/>
    </source>
</evidence>
<dbReference type="PANTHER" id="PTHR24205:SF16">
    <property type="entry name" value="GH01042P-RELATED"/>
    <property type="match status" value="1"/>
</dbReference>
<dbReference type="RefSeq" id="XP_066074338.1">
    <property type="nucleotide sequence ID" value="XM_066218241.1"/>
</dbReference>
<gene>
    <name evidence="12" type="ORF">L201_002465</name>
</gene>
<feature type="compositionally biased region" description="Low complexity" evidence="10">
    <location>
        <begin position="427"/>
        <end position="441"/>
    </location>
</feature>
<dbReference type="InterPro" id="IPR001781">
    <property type="entry name" value="Znf_LIM"/>
</dbReference>
<evidence type="ECO:0000256" key="7">
    <source>
        <dbReference type="ARBA" id="ARBA00022949"/>
    </source>
</evidence>
<dbReference type="Proteomes" id="UP001355207">
    <property type="component" value="Chromosome 3"/>
</dbReference>
<evidence type="ECO:0000256" key="4">
    <source>
        <dbReference type="ARBA" id="ARBA00022723"/>
    </source>
</evidence>
<dbReference type="CDD" id="cd08368">
    <property type="entry name" value="LIM"/>
    <property type="match status" value="3"/>
</dbReference>
<evidence type="ECO:0000313" key="12">
    <source>
        <dbReference type="EMBL" id="WWC87575.1"/>
    </source>
</evidence>
<dbReference type="PRINTS" id="PR01217">
    <property type="entry name" value="PRICHEXTENSN"/>
</dbReference>